<evidence type="ECO:0008006" key="5">
    <source>
        <dbReference type="Google" id="ProtNLM"/>
    </source>
</evidence>
<feature type="chain" id="PRO_5034455501" description="Small secreted protein" evidence="2">
    <location>
        <begin position="19"/>
        <end position="213"/>
    </location>
</feature>
<keyword evidence="2" id="KW-0732">Signal</keyword>
<evidence type="ECO:0000313" key="4">
    <source>
        <dbReference type="Proteomes" id="UP000624244"/>
    </source>
</evidence>
<gene>
    <name evidence="3" type="ORF">GGP41_009916</name>
</gene>
<dbReference type="AlphaFoldDB" id="A0A8H5ZIG2"/>
<feature type="compositionally biased region" description="Low complexity" evidence="1">
    <location>
        <begin position="83"/>
        <end position="101"/>
    </location>
</feature>
<accession>A0A8H5ZIG2</accession>
<protein>
    <recommendedName>
        <fullName evidence="5">Small secreted protein</fullName>
    </recommendedName>
</protein>
<feature type="compositionally biased region" description="Low complexity" evidence="1">
    <location>
        <begin position="183"/>
        <end position="192"/>
    </location>
</feature>
<name>A0A8H5ZIG2_COCSA</name>
<evidence type="ECO:0000256" key="2">
    <source>
        <dbReference type="SAM" id="SignalP"/>
    </source>
</evidence>
<evidence type="ECO:0000256" key="1">
    <source>
        <dbReference type="SAM" id="MobiDB-lite"/>
    </source>
</evidence>
<feature type="region of interest" description="Disordered" evidence="1">
    <location>
        <begin position="83"/>
        <end position="213"/>
    </location>
</feature>
<dbReference type="Proteomes" id="UP000624244">
    <property type="component" value="Unassembled WGS sequence"/>
</dbReference>
<evidence type="ECO:0000313" key="3">
    <source>
        <dbReference type="EMBL" id="KAF5848824.1"/>
    </source>
</evidence>
<feature type="signal peptide" evidence="2">
    <location>
        <begin position="1"/>
        <end position="18"/>
    </location>
</feature>
<organism evidence="3 4">
    <name type="scientific">Cochliobolus sativus</name>
    <name type="common">Common root rot and spot blotch fungus</name>
    <name type="synonym">Bipolaris sorokiniana</name>
    <dbReference type="NCBI Taxonomy" id="45130"/>
    <lineage>
        <taxon>Eukaryota</taxon>
        <taxon>Fungi</taxon>
        <taxon>Dikarya</taxon>
        <taxon>Ascomycota</taxon>
        <taxon>Pezizomycotina</taxon>
        <taxon>Dothideomycetes</taxon>
        <taxon>Pleosporomycetidae</taxon>
        <taxon>Pleosporales</taxon>
        <taxon>Pleosporineae</taxon>
        <taxon>Pleosporaceae</taxon>
        <taxon>Bipolaris</taxon>
    </lineage>
</organism>
<reference evidence="3" key="1">
    <citation type="submission" date="2019-11" db="EMBL/GenBank/DDBJ databases">
        <title>Bipolaris sorokiniana Genome sequencing.</title>
        <authorList>
            <person name="Wang H."/>
        </authorList>
    </citation>
    <scope>NUCLEOTIDE SEQUENCE</scope>
</reference>
<sequence>MKTSVPLLTILSASFVAAAPAPFAGNGPAIAARAQDGAITNLNLGRREEVVHKFGEKALKLRGVLLAARGSMAKNNANAEDAAAAADGNAKDQAAQDAAAAAEEEQAQGNGKGNGKNNAKDQAAQEAAAAAQMEKQKGAANDQAAADEQAAADQQNSCNIGAEQAAQDAANQQEELAKGMQDAAAGGAAQAGSLDGRDSEMTSSAVQKSFVVM</sequence>
<dbReference type="EMBL" id="WNKQ01000010">
    <property type="protein sequence ID" value="KAF5848824.1"/>
    <property type="molecule type" value="Genomic_DNA"/>
</dbReference>
<feature type="compositionally biased region" description="Low complexity" evidence="1">
    <location>
        <begin position="115"/>
        <end position="174"/>
    </location>
</feature>
<comment type="caution">
    <text evidence="3">The sequence shown here is derived from an EMBL/GenBank/DDBJ whole genome shotgun (WGS) entry which is preliminary data.</text>
</comment>
<proteinExistence type="predicted"/>